<dbReference type="PANTHER" id="PTHR10655:SF17">
    <property type="entry name" value="LYSOPHOSPHOLIPASE-LIKE PROTEIN 1"/>
    <property type="match status" value="1"/>
</dbReference>
<reference evidence="5" key="1">
    <citation type="submission" date="2021-02" db="EMBL/GenBank/DDBJ databases">
        <authorList>
            <person name="Dougan E. K."/>
            <person name="Rhodes N."/>
            <person name="Thang M."/>
            <person name="Chan C."/>
        </authorList>
    </citation>
    <scope>NUCLEOTIDE SEQUENCE</scope>
</reference>
<evidence type="ECO:0000256" key="3">
    <source>
        <dbReference type="SAM" id="MobiDB-lite"/>
    </source>
</evidence>
<sequence length="230" mass="24682">VWTRTTPAEAQRAAPKTGPSMLEQESGGNFGRRLQGAGLTTVFPDAPAVPYTLNGGQPQTVWFDRVAMAYEAPEDEIGLRRSVEQVDKEIDRLVSAGLPMGKIGVAGFSMGAGLALHVGYGIGRYAGRLGMVASLSTFLARDSCFDAKARAKLAEPGSSRTPLLMAHGQHDPMIKLEWAQATHKRLVAAGVPVAEELLTFPGLGHDLCAEEVQLFLDFTLRHLGNSEKEL</sequence>
<comment type="caution">
    <text evidence="5">The sequence shown here is derived from an EMBL/GenBank/DDBJ whole genome shotgun (WGS) entry which is preliminary data.</text>
</comment>
<dbReference type="InterPro" id="IPR003140">
    <property type="entry name" value="PLipase/COase/thioEstase"/>
</dbReference>
<dbReference type="Proteomes" id="UP000654075">
    <property type="component" value="Unassembled WGS sequence"/>
</dbReference>
<evidence type="ECO:0000259" key="4">
    <source>
        <dbReference type="Pfam" id="PF02230"/>
    </source>
</evidence>
<evidence type="ECO:0000313" key="6">
    <source>
        <dbReference type="Proteomes" id="UP000654075"/>
    </source>
</evidence>
<proteinExistence type="inferred from homology"/>
<evidence type="ECO:0000313" key="5">
    <source>
        <dbReference type="EMBL" id="CAE8586716.1"/>
    </source>
</evidence>
<comment type="similarity">
    <text evidence="1">Belongs to the AB hydrolase superfamily. AB hydrolase 2 family.</text>
</comment>
<evidence type="ECO:0000256" key="2">
    <source>
        <dbReference type="ARBA" id="ARBA00022801"/>
    </source>
</evidence>
<dbReference type="EMBL" id="CAJNNV010002185">
    <property type="protein sequence ID" value="CAE8586716.1"/>
    <property type="molecule type" value="Genomic_DNA"/>
</dbReference>
<evidence type="ECO:0000256" key="1">
    <source>
        <dbReference type="ARBA" id="ARBA00006499"/>
    </source>
</evidence>
<organism evidence="5 6">
    <name type="scientific">Polarella glacialis</name>
    <name type="common">Dinoflagellate</name>
    <dbReference type="NCBI Taxonomy" id="89957"/>
    <lineage>
        <taxon>Eukaryota</taxon>
        <taxon>Sar</taxon>
        <taxon>Alveolata</taxon>
        <taxon>Dinophyceae</taxon>
        <taxon>Suessiales</taxon>
        <taxon>Suessiaceae</taxon>
        <taxon>Polarella</taxon>
    </lineage>
</organism>
<keyword evidence="6" id="KW-1185">Reference proteome</keyword>
<feature type="non-terminal residue" evidence="5">
    <location>
        <position position="1"/>
    </location>
</feature>
<dbReference type="GO" id="GO:0052689">
    <property type="term" value="F:carboxylic ester hydrolase activity"/>
    <property type="evidence" value="ECO:0007669"/>
    <property type="project" value="TreeGrafter"/>
</dbReference>
<dbReference type="GO" id="GO:0005737">
    <property type="term" value="C:cytoplasm"/>
    <property type="evidence" value="ECO:0007669"/>
    <property type="project" value="TreeGrafter"/>
</dbReference>
<dbReference type="InterPro" id="IPR050565">
    <property type="entry name" value="LYPA1-2/EST-like"/>
</dbReference>
<keyword evidence="2" id="KW-0378">Hydrolase</keyword>
<dbReference type="PANTHER" id="PTHR10655">
    <property type="entry name" value="LYSOPHOSPHOLIPASE-RELATED"/>
    <property type="match status" value="1"/>
</dbReference>
<dbReference type="AlphaFoldDB" id="A0A813DIP1"/>
<dbReference type="InterPro" id="IPR029058">
    <property type="entry name" value="AB_hydrolase_fold"/>
</dbReference>
<dbReference type="SUPFAM" id="SSF53474">
    <property type="entry name" value="alpha/beta-Hydrolases"/>
    <property type="match status" value="1"/>
</dbReference>
<feature type="region of interest" description="Disordered" evidence="3">
    <location>
        <begin position="1"/>
        <end position="30"/>
    </location>
</feature>
<dbReference type="OrthoDB" id="2418081at2759"/>
<protein>
    <recommendedName>
        <fullName evidence="4">Phospholipase/carboxylesterase/thioesterase domain-containing protein</fullName>
    </recommendedName>
</protein>
<dbReference type="Pfam" id="PF02230">
    <property type="entry name" value="Abhydrolase_2"/>
    <property type="match status" value="1"/>
</dbReference>
<dbReference type="Gene3D" id="3.40.50.1820">
    <property type="entry name" value="alpha/beta hydrolase"/>
    <property type="match status" value="1"/>
</dbReference>
<gene>
    <name evidence="5" type="ORF">PGLA1383_LOCUS5563</name>
</gene>
<feature type="domain" description="Phospholipase/carboxylesterase/thioesterase" evidence="4">
    <location>
        <begin position="40"/>
        <end position="219"/>
    </location>
</feature>
<accession>A0A813DIP1</accession>
<dbReference type="GO" id="GO:0008474">
    <property type="term" value="F:palmitoyl-(protein) hydrolase activity"/>
    <property type="evidence" value="ECO:0007669"/>
    <property type="project" value="TreeGrafter"/>
</dbReference>
<dbReference type="OMA" id="MISSKWG"/>
<name>A0A813DIP1_POLGL</name>